<dbReference type="EnsemblMetazoa" id="PPA42420.1">
    <property type="protein sequence ID" value="PPA42420.1"/>
    <property type="gene ID" value="WBGene00280789"/>
</dbReference>
<dbReference type="InterPro" id="IPR043504">
    <property type="entry name" value="Peptidase_S1_PA_chymotrypsin"/>
</dbReference>
<name>A0A2A6D1Q5_PRIPA</name>
<dbReference type="AlphaFoldDB" id="A0A2A6D1Q5"/>
<protein>
    <submittedName>
        <fullName evidence="1">Trypsin</fullName>
    </submittedName>
</protein>
<dbReference type="PROSITE" id="PS50240">
    <property type="entry name" value="TRYPSIN_DOM"/>
    <property type="match status" value="1"/>
</dbReference>
<gene>
    <name evidence="1" type="primary">WBGene00280789</name>
</gene>
<dbReference type="PANTHER" id="PTHR24260">
    <property type="match status" value="1"/>
</dbReference>
<keyword evidence="2" id="KW-1185">Reference proteome</keyword>
<dbReference type="OrthoDB" id="5565075at2759"/>
<dbReference type="SUPFAM" id="SSF50494">
    <property type="entry name" value="Trypsin-like serine proteases"/>
    <property type="match status" value="1"/>
</dbReference>
<accession>A0A2A6D1Q5</accession>
<dbReference type="InterPro" id="IPR009003">
    <property type="entry name" value="Peptidase_S1_PA"/>
</dbReference>
<accession>A0A8R1Z2L3</accession>
<dbReference type="Proteomes" id="UP000005239">
    <property type="component" value="Unassembled WGS sequence"/>
</dbReference>
<dbReference type="InterPro" id="IPR051333">
    <property type="entry name" value="CLIP_Serine_Protease"/>
</dbReference>
<evidence type="ECO:0000313" key="1">
    <source>
        <dbReference type="EnsemblMetazoa" id="PPA42420.1"/>
    </source>
</evidence>
<dbReference type="InterPro" id="IPR001254">
    <property type="entry name" value="Trypsin_dom"/>
</dbReference>
<dbReference type="Gene3D" id="2.40.10.10">
    <property type="entry name" value="Trypsin-like serine proteases"/>
    <property type="match status" value="1"/>
</dbReference>
<dbReference type="GO" id="GO:0004252">
    <property type="term" value="F:serine-type endopeptidase activity"/>
    <property type="evidence" value="ECO:0007669"/>
    <property type="project" value="InterPro"/>
</dbReference>
<dbReference type="Pfam" id="PF00089">
    <property type="entry name" value="Trypsin"/>
    <property type="match status" value="1"/>
</dbReference>
<organism evidence="1 2">
    <name type="scientific">Pristionchus pacificus</name>
    <name type="common">Parasitic nematode worm</name>
    <dbReference type="NCBI Taxonomy" id="54126"/>
    <lineage>
        <taxon>Eukaryota</taxon>
        <taxon>Metazoa</taxon>
        <taxon>Ecdysozoa</taxon>
        <taxon>Nematoda</taxon>
        <taxon>Chromadorea</taxon>
        <taxon>Rhabditida</taxon>
        <taxon>Rhabditina</taxon>
        <taxon>Diplogasteromorpha</taxon>
        <taxon>Diplogasteroidea</taxon>
        <taxon>Neodiplogasteridae</taxon>
        <taxon>Pristionchus</taxon>
    </lineage>
</organism>
<reference evidence="1" key="2">
    <citation type="submission" date="2022-06" db="UniProtKB">
        <authorList>
            <consortium name="EnsemblMetazoa"/>
        </authorList>
    </citation>
    <scope>IDENTIFICATION</scope>
    <source>
        <strain evidence="1">PS312</strain>
    </source>
</reference>
<dbReference type="GO" id="GO:0006508">
    <property type="term" value="P:proteolysis"/>
    <property type="evidence" value="ECO:0007669"/>
    <property type="project" value="InterPro"/>
</dbReference>
<sequence>SAISLAVGTTSLRVRAGTITHDKNGQFVKVREIKRPGDGTTSITTETYLQEGELNISANSVCDEFIVGKTKPETQLCAGGFYVTGGTATCKYDMGGPLMQKRGDTWYLFGLSSTANYAVSNCKQETVFTRVEGFCDWFSTTTGIACLN</sequence>
<reference evidence="2" key="1">
    <citation type="journal article" date="2008" name="Nat. Genet.">
        <title>The Pristionchus pacificus genome provides a unique perspective on nematode lifestyle and parasitism.</title>
        <authorList>
            <person name="Dieterich C."/>
            <person name="Clifton S.W."/>
            <person name="Schuster L.N."/>
            <person name="Chinwalla A."/>
            <person name="Delehaunty K."/>
            <person name="Dinkelacker I."/>
            <person name="Fulton L."/>
            <person name="Fulton R."/>
            <person name="Godfrey J."/>
            <person name="Minx P."/>
            <person name="Mitreva M."/>
            <person name="Roeseler W."/>
            <person name="Tian H."/>
            <person name="Witte H."/>
            <person name="Yang S.P."/>
            <person name="Wilson R.K."/>
            <person name="Sommer R.J."/>
        </authorList>
    </citation>
    <scope>NUCLEOTIDE SEQUENCE [LARGE SCALE GENOMIC DNA]</scope>
    <source>
        <strain evidence="2">PS312</strain>
    </source>
</reference>
<dbReference type="PANTHER" id="PTHR24260:SF132">
    <property type="entry name" value="PEPTIDASE S1 DOMAIN-CONTAINING PROTEIN"/>
    <property type="match status" value="1"/>
</dbReference>
<proteinExistence type="predicted"/>
<evidence type="ECO:0000313" key="2">
    <source>
        <dbReference type="Proteomes" id="UP000005239"/>
    </source>
</evidence>